<name>A0A2N6QS29_9BACT</name>
<comment type="caution">
    <text evidence="2">The sequence shown here is derived from an EMBL/GenBank/DDBJ whole genome shotgun (WGS) entry which is preliminary data.</text>
</comment>
<organism evidence="2 3">
    <name type="scientific">Hoylesella buccalis</name>
    <dbReference type="NCBI Taxonomy" id="28127"/>
    <lineage>
        <taxon>Bacteria</taxon>
        <taxon>Pseudomonadati</taxon>
        <taxon>Bacteroidota</taxon>
        <taxon>Bacteroidia</taxon>
        <taxon>Bacteroidales</taxon>
        <taxon>Prevotellaceae</taxon>
        <taxon>Hoylesella</taxon>
    </lineage>
</organism>
<dbReference type="RefSeq" id="WP_102697096.1">
    <property type="nucleotide sequence ID" value="NZ_PNGJ01000003.1"/>
</dbReference>
<accession>A0A2N6QS29</accession>
<dbReference type="InterPro" id="IPR021729">
    <property type="entry name" value="DUF3298"/>
</dbReference>
<dbReference type="Proteomes" id="UP000235564">
    <property type="component" value="Unassembled WGS sequence"/>
</dbReference>
<proteinExistence type="predicted"/>
<evidence type="ECO:0000313" key="3">
    <source>
        <dbReference type="Proteomes" id="UP000235564"/>
    </source>
</evidence>
<gene>
    <name evidence="2" type="ORF">CJ231_05585</name>
</gene>
<dbReference type="Gene3D" id="3.30.565.40">
    <property type="entry name" value="Fervidobacterium nodosum Rt17-B1 like"/>
    <property type="match status" value="1"/>
</dbReference>
<sequence>MSKVQKIFVFLHKKEKMRNLLWVIVLALFASGCDDNHNNVLKRYGLQAISFAIDSTTYLANNAHSPKCEVSIQMQCMRGNNAPKINQALIQSGFLVTNCLSQTNESTDMEKALRTFVSQYMDEYINTYGPLYRADSANPTTYNRHYQLKSEIQNNQKDILTYIIYLSTAAGSSQTSNQTIAKNFNLKTGELITLSDLFIEGYEESVKEIIFEKLQRCLKNNRTGFHKQEGSLTDGDIYITDNYVIGKNKITFIYCEDEIAPHECGEMRVDLSKSELKKYLK</sequence>
<reference evidence="2 3" key="1">
    <citation type="submission" date="2017-09" db="EMBL/GenBank/DDBJ databases">
        <title>Bacterial strain isolated from the female urinary microbiota.</title>
        <authorList>
            <person name="Thomas-White K."/>
            <person name="Kumar N."/>
            <person name="Forster S."/>
            <person name="Putonti C."/>
            <person name="Lawley T."/>
            <person name="Wolfe A.J."/>
        </authorList>
    </citation>
    <scope>NUCLEOTIDE SEQUENCE [LARGE SCALE GENOMIC DNA]</scope>
    <source>
        <strain evidence="2 3">UMB0536</strain>
    </source>
</reference>
<protein>
    <recommendedName>
        <fullName evidence="1">DUF3298 domain-containing protein</fullName>
    </recommendedName>
</protein>
<dbReference type="OrthoDB" id="594879at2"/>
<dbReference type="EMBL" id="PNGJ01000003">
    <property type="protein sequence ID" value="PMC24707.1"/>
    <property type="molecule type" value="Genomic_DNA"/>
</dbReference>
<dbReference type="Gene3D" id="3.90.640.20">
    <property type="entry name" value="Heat-shock cognate protein, ATPase"/>
    <property type="match status" value="1"/>
</dbReference>
<feature type="domain" description="DUF3298" evidence="1">
    <location>
        <begin position="195"/>
        <end position="272"/>
    </location>
</feature>
<evidence type="ECO:0000313" key="2">
    <source>
        <dbReference type="EMBL" id="PMC24707.1"/>
    </source>
</evidence>
<dbReference type="Pfam" id="PF11738">
    <property type="entry name" value="DUF3298"/>
    <property type="match status" value="1"/>
</dbReference>
<dbReference type="AlphaFoldDB" id="A0A2N6QS29"/>
<dbReference type="InterPro" id="IPR037126">
    <property type="entry name" value="PdaC/RsiV-like_sf"/>
</dbReference>
<dbReference type="PROSITE" id="PS51257">
    <property type="entry name" value="PROKAR_LIPOPROTEIN"/>
    <property type="match status" value="1"/>
</dbReference>
<evidence type="ECO:0000259" key="1">
    <source>
        <dbReference type="Pfam" id="PF11738"/>
    </source>
</evidence>